<dbReference type="Proteomes" id="UP001157126">
    <property type="component" value="Unassembled WGS sequence"/>
</dbReference>
<gene>
    <name evidence="9" type="primary">mscL</name>
    <name evidence="10" type="ORF">GCM10025883_28520</name>
</gene>
<keyword evidence="3 9" id="KW-1003">Cell membrane</keyword>
<evidence type="ECO:0000256" key="3">
    <source>
        <dbReference type="ARBA" id="ARBA00022475"/>
    </source>
</evidence>
<evidence type="ECO:0000256" key="8">
    <source>
        <dbReference type="ARBA" id="ARBA00023303"/>
    </source>
</evidence>
<keyword evidence="8 9" id="KW-0407">Ion channel</keyword>
<evidence type="ECO:0000256" key="7">
    <source>
        <dbReference type="ARBA" id="ARBA00023136"/>
    </source>
</evidence>
<evidence type="ECO:0000256" key="2">
    <source>
        <dbReference type="ARBA" id="ARBA00022448"/>
    </source>
</evidence>
<dbReference type="InterPro" id="IPR037673">
    <property type="entry name" value="MSC/AndL"/>
</dbReference>
<dbReference type="RefSeq" id="WP_284304445.1">
    <property type="nucleotide sequence ID" value="NZ_BSUO01000001.1"/>
</dbReference>
<keyword evidence="6 9" id="KW-0406">Ion transport</keyword>
<keyword evidence="11" id="KW-1185">Reference proteome</keyword>
<dbReference type="PANTHER" id="PTHR30266">
    <property type="entry name" value="MECHANOSENSITIVE CHANNEL MSCL"/>
    <property type="match status" value="1"/>
</dbReference>
<comment type="subunit">
    <text evidence="9">Homopentamer.</text>
</comment>
<comment type="caution">
    <text evidence="9">Lacks conserved residue(s) required for the propagation of feature annotation.</text>
</comment>
<evidence type="ECO:0000313" key="11">
    <source>
        <dbReference type="Proteomes" id="UP001157126"/>
    </source>
</evidence>
<dbReference type="Pfam" id="PF01741">
    <property type="entry name" value="MscL"/>
    <property type="match status" value="1"/>
</dbReference>
<feature type="transmembrane region" description="Helical" evidence="9">
    <location>
        <begin position="72"/>
        <end position="93"/>
    </location>
</feature>
<comment type="similarity">
    <text evidence="9">Belongs to the MscL family.</text>
</comment>
<keyword evidence="5 9" id="KW-1133">Transmembrane helix</keyword>
<dbReference type="InterPro" id="IPR036019">
    <property type="entry name" value="MscL_channel"/>
</dbReference>
<evidence type="ECO:0000256" key="1">
    <source>
        <dbReference type="ARBA" id="ARBA00004141"/>
    </source>
</evidence>
<dbReference type="PRINTS" id="PR01264">
    <property type="entry name" value="MECHCHANNEL"/>
</dbReference>
<proteinExistence type="inferred from homology"/>
<dbReference type="InterPro" id="IPR001185">
    <property type="entry name" value="MS_channel"/>
</dbReference>
<comment type="caution">
    <text evidence="10">The sequence shown here is derived from an EMBL/GenBank/DDBJ whole genome shotgun (WGS) entry which is preliminary data.</text>
</comment>
<name>A0ABQ6IVP8_9MICO</name>
<evidence type="ECO:0000256" key="4">
    <source>
        <dbReference type="ARBA" id="ARBA00022692"/>
    </source>
</evidence>
<evidence type="ECO:0000256" key="5">
    <source>
        <dbReference type="ARBA" id="ARBA00022989"/>
    </source>
</evidence>
<sequence length="132" mass="14704">MFQGFKDFILRGNVIELAVAVVIGSAFQKVVDTFVTALITPIINAAGSPETSGLGFPIRPDMAEQTFIDLSVMINALIVFLITALVVYFIFVLPMNKLAERRKKGIEPEPETPSEDILLLQEIRDLLRERRA</sequence>
<dbReference type="NCBIfam" id="TIGR00220">
    <property type="entry name" value="mscL"/>
    <property type="match status" value="1"/>
</dbReference>
<evidence type="ECO:0000313" key="10">
    <source>
        <dbReference type="EMBL" id="GMA40807.1"/>
    </source>
</evidence>
<reference evidence="11" key="1">
    <citation type="journal article" date="2019" name="Int. J. Syst. Evol. Microbiol.">
        <title>The Global Catalogue of Microorganisms (GCM) 10K type strain sequencing project: providing services to taxonomists for standard genome sequencing and annotation.</title>
        <authorList>
            <consortium name="The Broad Institute Genomics Platform"/>
            <consortium name="The Broad Institute Genome Sequencing Center for Infectious Disease"/>
            <person name="Wu L."/>
            <person name="Ma J."/>
        </authorList>
    </citation>
    <scope>NUCLEOTIDE SEQUENCE [LARGE SCALE GENOMIC DNA]</scope>
    <source>
        <strain evidence="11">NBRC 113072</strain>
    </source>
</reference>
<accession>A0ABQ6IVP8</accession>
<dbReference type="HAMAP" id="MF_00115">
    <property type="entry name" value="MscL"/>
    <property type="match status" value="1"/>
</dbReference>
<evidence type="ECO:0000256" key="6">
    <source>
        <dbReference type="ARBA" id="ARBA00023065"/>
    </source>
</evidence>
<dbReference type="Gene3D" id="1.10.1200.120">
    <property type="entry name" value="Large-conductance mechanosensitive channel, MscL, domain 1"/>
    <property type="match status" value="1"/>
</dbReference>
<comment type="function">
    <text evidence="9">Channel that opens in response to stretch forces in the membrane lipid bilayer. May participate in the regulation of osmotic pressure changes within the cell.</text>
</comment>
<dbReference type="EMBL" id="BSUO01000001">
    <property type="protein sequence ID" value="GMA40807.1"/>
    <property type="molecule type" value="Genomic_DNA"/>
</dbReference>
<organism evidence="10 11">
    <name type="scientific">Mobilicoccus caccae</name>
    <dbReference type="NCBI Taxonomy" id="1859295"/>
    <lineage>
        <taxon>Bacteria</taxon>
        <taxon>Bacillati</taxon>
        <taxon>Actinomycetota</taxon>
        <taxon>Actinomycetes</taxon>
        <taxon>Micrococcales</taxon>
        <taxon>Dermatophilaceae</taxon>
        <taxon>Mobilicoccus</taxon>
    </lineage>
</organism>
<dbReference type="SUPFAM" id="SSF81330">
    <property type="entry name" value="Gated mechanosensitive channel"/>
    <property type="match status" value="1"/>
</dbReference>
<keyword evidence="4 9" id="KW-0812">Transmembrane</keyword>
<dbReference type="PANTHER" id="PTHR30266:SF2">
    <property type="entry name" value="LARGE-CONDUCTANCE MECHANOSENSITIVE CHANNEL"/>
    <property type="match status" value="1"/>
</dbReference>
<keyword evidence="2 9" id="KW-0813">Transport</keyword>
<protein>
    <recommendedName>
        <fullName evidence="9">Large-conductance mechanosensitive channel</fullName>
    </recommendedName>
</protein>
<keyword evidence="7 9" id="KW-0472">Membrane</keyword>
<evidence type="ECO:0000256" key="9">
    <source>
        <dbReference type="HAMAP-Rule" id="MF_00115"/>
    </source>
</evidence>
<comment type="subcellular location">
    <subcellularLocation>
        <location evidence="9">Cell membrane</location>
        <topology evidence="9">Multi-pass membrane protein</topology>
    </subcellularLocation>
    <subcellularLocation>
        <location evidence="1">Membrane</location>
        <topology evidence="1">Multi-pass membrane protein</topology>
    </subcellularLocation>
</comment>